<protein>
    <recommendedName>
        <fullName evidence="4">FLYWCH-type domain-containing protein</fullName>
    </recommendedName>
</protein>
<dbReference type="Gene3D" id="2.20.25.240">
    <property type="match status" value="1"/>
</dbReference>
<proteinExistence type="predicted"/>
<accession>A0A9N9N1K6</accession>
<dbReference type="EMBL" id="OU892285">
    <property type="protein sequence ID" value="CAG9773437.1"/>
    <property type="molecule type" value="Genomic_DNA"/>
</dbReference>
<dbReference type="InterPro" id="IPR007588">
    <property type="entry name" value="Znf_FLYWCH"/>
</dbReference>
<keyword evidence="6" id="KW-1185">Reference proteome</keyword>
<dbReference type="GO" id="GO:0008270">
    <property type="term" value="F:zinc ion binding"/>
    <property type="evidence" value="ECO:0007669"/>
    <property type="project" value="UniProtKB-KW"/>
</dbReference>
<keyword evidence="2" id="KW-0863">Zinc-finger</keyword>
<dbReference type="AlphaFoldDB" id="A0A9N9N1K6"/>
<keyword evidence="3" id="KW-0862">Zinc</keyword>
<name>A0A9N9N1K6_9CUCU</name>
<dbReference type="OrthoDB" id="6608722at2759"/>
<dbReference type="Proteomes" id="UP001152799">
    <property type="component" value="Chromosome 9"/>
</dbReference>
<evidence type="ECO:0000256" key="2">
    <source>
        <dbReference type="ARBA" id="ARBA00022771"/>
    </source>
</evidence>
<reference evidence="5" key="1">
    <citation type="submission" date="2022-01" db="EMBL/GenBank/DDBJ databases">
        <authorList>
            <person name="King R."/>
        </authorList>
    </citation>
    <scope>NUCLEOTIDE SEQUENCE</scope>
</reference>
<evidence type="ECO:0000256" key="3">
    <source>
        <dbReference type="ARBA" id="ARBA00022833"/>
    </source>
</evidence>
<evidence type="ECO:0000259" key="4">
    <source>
        <dbReference type="Pfam" id="PF04500"/>
    </source>
</evidence>
<evidence type="ECO:0000256" key="1">
    <source>
        <dbReference type="ARBA" id="ARBA00022723"/>
    </source>
</evidence>
<gene>
    <name evidence="5" type="ORF">CEUTPL_LOCUS13828</name>
</gene>
<sequence length="246" mass="28615">MTKQVNSRVLDKDSFAQYCNNSGLVKMEKIIKMLSERSKPLILHDGHNFFKYRVKSTGEMCWSCIKKTCNMKLYTIGTDDVFSKVSGSHSHEKIYIRDLNRQQVNNSLKRKIRDGDIVVTERPSKIIHMELNQQNSTLKDIKQIRNNISHTKLKLMPKLPRSTSDVHDFLRSIEISTILDENFLLINDIENNIVVFSCLRNMKFMCGQNTLFMDGTFDYCTNFSPNQPPVQLLMNSEMMRNYGIET</sequence>
<evidence type="ECO:0000313" key="6">
    <source>
        <dbReference type="Proteomes" id="UP001152799"/>
    </source>
</evidence>
<organism evidence="5 6">
    <name type="scientific">Ceutorhynchus assimilis</name>
    <name type="common">cabbage seed weevil</name>
    <dbReference type="NCBI Taxonomy" id="467358"/>
    <lineage>
        <taxon>Eukaryota</taxon>
        <taxon>Metazoa</taxon>
        <taxon>Ecdysozoa</taxon>
        <taxon>Arthropoda</taxon>
        <taxon>Hexapoda</taxon>
        <taxon>Insecta</taxon>
        <taxon>Pterygota</taxon>
        <taxon>Neoptera</taxon>
        <taxon>Endopterygota</taxon>
        <taxon>Coleoptera</taxon>
        <taxon>Polyphaga</taxon>
        <taxon>Cucujiformia</taxon>
        <taxon>Curculionidae</taxon>
        <taxon>Ceutorhynchinae</taxon>
        <taxon>Ceutorhynchus</taxon>
    </lineage>
</organism>
<keyword evidence="1" id="KW-0479">Metal-binding</keyword>
<evidence type="ECO:0000313" key="5">
    <source>
        <dbReference type="EMBL" id="CAG9773437.1"/>
    </source>
</evidence>
<feature type="domain" description="FLYWCH-type" evidence="4">
    <location>
        <begin position="35"/>
        <end position="91"/>
    </location>
</feature>
<dbReference type="Pfam" id="PF04500">
    <property type="entry name" value="FLYWCH"/>
    <property type="match status" value="1"/>
</dbReference>